<evidence type="ECO:0008006" key="5">
    <source>
        <dbReference type="Google" id="ProtNLM"/>
    </source>
</evidence>
<keyword evidence="4" id="KW-1185">Reference proteome</keyword>
<gene>
    <name evidence="3" type="ORF">CHS0354_028453</name>
</gene>
<reference evidence="3" key="3">
    <citation type="submission" date="2023-05" db="EMBL/GenBank/DDBJ databases">
        <authorList>
            <person name="Smith C.H."/>
        </authorList>
    </citation>
    <scope>NUCLEOTIDE SEQUENCE</scope>
    <source>
        <strain evidence="3">CHS0354</strain>
        <tissue evidence="3">Mantle</tissue>
    </source>
</reference>
<protein>
    <recommendedName>
        <fullName evidence="5">VWFC domain-containing protein</fullName>
    </recommendedName>
</protein>
<feature type="signal peptide" evidence="2">
    <location>
        <begin position="1"/>
        <end position="18"/>
    </location>
</feature>
<keyword evidence="2" id="KW-0732">Signal</keyword>
<evidence type="ECO:0000256" key="1">
    <source>
        <dbReference type="SAM" id="Phobius"/>
    </source>
</evidence>
<evidence type="ECO:0000313" key="3">
    <source>
        <dbReference type="EMBL" id="KAK3588808.1"/>
    </source>
</evidence>
<dbReference type="AlphaFoldDB" id="A0AAE0VSB5"/>
<evidence type="ECO:0000313" key="4">
    <source>
        <dbReference type="Proteomes" id="UP001195483"/>
    </source>
</evidence>
<organism evidence="3 4">
    <name type="scientific">Potamilus streckersoni</name>
    <dbReference type="NCBI Taxonomy" id="2493646"/>
    <lineage>
        <taxon>Eukaryota</taxon>
        <taxon>Metazoa</taxon>
        <taxon>Spiralia</taxon>
        <taxon>Lophotrochozoa</taxon>
        <taxon>Mollusca</taxon>
        <taxon>Bivalvia</taxon>
        <taxon>Autobranchia</taxon>
        <taxon>Heteroconchia</taxon>
        <taxon>Palaeoheterodonta</taxon>
        <taxon>Unionida</taxon>
        <taxon>Unionoidea</taxon>
        <taxon>Unionidae</taxon>
        <taxon>Ambleminae</taxon>
        <taxon>Lampsilini</taxon>
        <taxon>Potamilus</taxon>
    </lineage>
</organism>
<keyword evidence="1" id="KW-0472">Membrane</keyword>
<name>A0AAE0VSB5_9BIVA</name>
<proteinExistence type="predicted"/>
<sequence>MDVILKMLMITFIARTLADICPFFEDSIWELEKYKLDCRNGTTYHCRVYRKQPIHFCHAILVCPPGSFATIDQYQPSPSLHCVPCPDDRFDPEESRSNMKSECQFIRQKCHISEHKIRWKQGNITTDDMCYCDYRAGYEMDADWYDTIPQTSIKICNGITRCVCRKTLRCNAFAETHTCLLPDKTCTEPCPPGYTRPYLSFECVDKESLNINSSTNPPDMPAMPISMPMPKTTLTFPFTISSGCLALAVIVMITVFLRRYCYSASRKGKEKSDAPHPLEELQCESQPMFNTEIDTTNNVDELNLDMR</sequence>
<evidence type="ECO:0000256" key="2">
    <source>
        <dbReference type="SAM" id="SignalP"/>
    </source>
</evidence>
<reference evidence="3" key="1">
    <citation type="journal article" date="2021" name="Genome Biol. Evol.">
        <title>A High-Quality Reference Genome for a Parasitic Bivalve with Doubly Uniparental Inheritance (Bivalvia: Unionida).</title>
        <authorList>
            <person name="Smith C.H."/>
        </authorList>
    </citation>
    <scope>NUCLEOTIDE SEQUENCE</scope>
    <source>
        <strain evidence="3">CHS0354</strain>
    </source>
</reference>
<keyword evidence="1" id="KW-0812">Transmembrane</keyword>
<feature type="transmembrane region" description="Helical" evidence="1">
    <location>
        <begin position="234"/>
        <end position="257"/>
    </location>
</feature>
<feature type="chain" id="PRO_5042039062" description="VWFC domain-containing protein" evidence="2">
    <location>
        <begin position="19"/>
        <end position="307"/>
    </location>
</feature>
<comment type="caution">
    <text evidence="3">The sequence shown here is derived from an EMBL/GenBank/DDBJ whole genome shotgun (WGS) entry which is preliminary data.</text>
</comment>
<accession>A0AAE0VSB5</accession>
<dbReference type="Proteomes" id="UP001195483">
    <property type="component" value="Unassembled WGS sequence"/>
</dbReference>
<keyword evidence="1" id="KW-1133">Transmembrane helix</keyword>
<dbReference type="Gene3D" id="2.10.50.10">
    <property type="entry name" value="Tumor Necrosis Factor Receptor, subunit A, domain 2"/>
    <property type="match status" value="1"/>
</dbReference>
<reference evidence="3" key="2">
    <citation type="journal article" date="2021" name="Genome Biol. Evol.">
        <title>Developing a high-quality reference genome for a parasitic bivalve with doubly uniparental inheritance (Bivalvia: Unionida).</title>
        <authorList>
            <person name="Smith C.H."/>
        </authorList>
    </citation>
    <scope>NUCLEOTIDE SEQUENCE</scope>
    <source>
        <strain evidence="3">CHS0354</strain>
        <tissue evidence="3">Mantle</tissue>
    </source>
</reference>
<dbReference type="EMBL" id="JAEAOA010001701">
    <property type="protein sequence ID" value="KAK3588808.1"/>
    <property type="molecule type" value="Genomic_DNA"/>
</dbReference>